<evidence type="ECO:0000313" key="4">
    <source>
        <dbReference type="EMBL" id="QEV57147.1"/>
    </source>
</evidence>
<dbReference type="NCBIfam" id="TIGR04222">
    <property type="entry name" value="near_uncomplex"/>
    <property type="match status" value="1"/>
</dbReference>
<dbReference type="AlphaFoldDB" id="A0AAE6NQL0"/>
<evidence type="ECO:0000313" key="6">
    <source>
        <dbReference type="Proteomes" id="UP000325458"/>
    </source>
</evidence>
<evidence type="ECO:0000313" key="3">
    <source>
        <dbReference type="EMBL" id="OSY38171.1"/>
    </source>
</evidence>
<keyword evidence="2" id="KW-0472">Membrane</keyword>
<gene>
    <name evidence="3" type="ORF">BG653_06200</name>
    <name evidence="4" type="ORF">CP981_29700</name>
</gene>
<dbReference type="InterPro" id="IPR026467">
    <property type="entry name" value="Ser/Gly_Cys_C_dom"/>
</dbReference>
<dbReference type="EMBL" id="CP023691">
    <property type="protein sequence ID" value="QEV57147.1"/>
    <property type="molecule type" value="Genomic_DNA"/>
</dbReference>
<keyword evidence="2" id="KW-0812">Transmembrane</keyword>
<protein>
    <submittedName>
        <fullName evidence="4">TIGR04222 domain-containing membrane protein</fullName>
    </submittedName>
</protein>
<dbReference type="Proteomes" id="UP000325458">
    <property type="component" value="Chromosome"/>
</dbReference>
<feature type="transmembrane region" description="Helical" evidence="2">
    <location>
        <begin position="142"/>
        <end position="165"/>
    </location>
</feature>
<keyword evidence="2" id="KW-1133">Transmembrane helix</keyword>
<keyword evidence="5" id="KW-1185">Reference proteome</keyword>
<feature type="transmembrane region" description="Helical" evidence="2">
    <location>
        <begin position="6"/>
        <end position="25"/>
    </location>
</feature>
<evidence type="ECO:0000256" key="2">
    <source>
        <dbReference type="SAM" id="Phobius"/>
    </source>
</evidence>
<evidence type="ECO:0000256" key="1">
    <source>
        <dbReference type="SAM" id="MobiDB-lite"/>
    </source>
</evidence>
<dbReference type="EMBL" id="MIGA01000061">
    <property type="protein sequence ID" value="OSY38171.1"/>
    <property type="molecule type" value="Genomic_DNA"/>
</dbReference>
<dbReference type="GeneID" id="90927430"/>
<proteinExistence type="predicted"/>
<accession>A0AAE6NQL0</accession>
<evidence type="ECO:0000313" key="5">
    <source>
        <dbReference type="Proteomes" id="UP000194225"/>
    </source>
</evidence>
<sequence>MTYPQAVYAGIAVSSLLLIVGTVSVRLRTPSVRRTDALAHDVWEMAFLAGGPGRVVDAALAGMHEDGRLAVGGPGVVTVRQALARDAVEAAVLDAIARTPGGALAALRATAMRSPAVQGVGDGLAARGLLRRPQLGRGWRRWAGVQMTACGVLFFVGVLLSVAGSGGGDGFAVPPVVTTAPALIGGLIVASVCRKVFTRRITKAGSFALHTAKVAQAQAGGGGVWQPAGLVVALGGTALIADELLRQQFEEAQRAAAGSGSASSGSSASDASGGGSGSDGGSWCGSSGGGSGCGSGGSSCGGGSGCGGGSSCGGGSGCGGGGCGGG</sequence>
<feature type="transmembrane region" description="Helical" evidence="2">
    <location>
        <begin position="171"/>
        <end position="193"/>
    </location>
</feature>
<dbReference type="Proteomes" id="UP000194225">
    <property type="component" value="Unassembled WGS sequence"/>
</dbReference>
<dbReference type="RefSeq" id="WP_085927712.1">
    <property type="nucleotide sequence ID" value="NZ_BAABSS010000054.1"/>
</dbReference>
<reference evidence="3 5" key="1">
    <citation type="submission" date="2016-09" db="EMBL/GenBank/DDBJ databases">
        <title>Streptomyces platensis DSM40041, a candidate organism with high potential of specific P450 cytochromes.</title>
        <authorList>
            <person name="Grumaz C."/>
            <person name="Vainshtein Y."/>
            <person name="Kirstahler P."/>
            <person name="Sohn K."/>
        </authorList>
    </citation>
    <scope>NUCLEOTIDE SEQUENCE [LARGE SCALE GENOMIC DNA]</scope>
    <source>
        <strain evidence="3 5">DSM 40041</strain>
    </source>
</reference>
<reference evidence="4 6" key="2">
    <citation type="submission" date="2017-09" db="EMBL/GenBank/DDBJ databases">
        <authorList>
            <person name="Lee N."/>
            <person name="Cho B.-K."/>
        </authorList>
    </citation>
    <scope>NUCLEOTIDE SEQUENCE [LARGE SCALE GENOMIC DNA]</scope>
    <source>
        <strain evidence="4 6">ATCC 23948</strain>
    </source>
</reference>
<name>A0AAE6NQL0_STRPT</name>
<organism evidence="4 6">
    <name type="scientific">Streptomyces platensis</name>
    <dbReference type="NCBI Taxonomy" id="58346"/>
    <lineage>
        <taxon>Bacteria</taxon>
        <taxon>Bacillati</taxon>
        <taxon>Actinomycetota</taxon>
        <taxon>Actinomycetes</taxon>
        <taxon>Kitasatosporales</taxon>
        <taxon>Streptomycetaceae</taxon>
        <taxon>Streptomyces</taxon>
    </lineage>
</organism>
<feature type="region of interest" description="Disordered" evidence="1">
    <location>
        <begin position="304"/>
        <end position="326"/>
    </location>
</feature>
<dbReference type="KEGG" id="spla:CP981_29700"/>